<dbReference type="RefSeq" id="WP_171582748.1">
    <property type="nucleotide sequence ID" value="NZ_JAAVLX010000010.1"/>
</dbReference>
<evidence type="ECO:0000259" key="1">
    <source>
        <dbReference type="Pfam" id="PF03797"/>
    </source>
</evidence>
<proteinExistence type="predicted"/>
<reference evidence="2 3" key="1">
    <citation type="submission" date="2020-03" db="EMBL/GenBank/DDBJ databases">
        <title>Bradyrhizobium diversity isolated from nodules of Indigofera sp.</title>
        <authorList>
            <person name="Klepa M."/>
            <person name="Helene L."/>
            <person name="Hungria M."/>
        </authorList>
    </citation>
    <scope>NUCLEOTIDE SEQUENCE [LARGE SCALE GENOMIC DNA]</scope>
    <source>
        <strain evidence="2 3">WSM 1791</strain>
    </source>
</reference>
<dbReference type="SUPFAM" id="SSF103515">
    <property type="entry name" value="Autotransporter"/>
    <property type="match status" value="1"/>
</dbReference>
<dbReference type="Pfam" id="PF03797">
    <property type="entry name" value="Autotransporter"/>
    <property type="match status" value="1"/>
</dbReference>
<evidence type="ECO:0000313" key="2">
    <source>
        <dbReference type="EMBL" id="NOJ43552.1"/>
    </source>
</evidence>
<keyword evidence="3" id="KW-1185">Reference proteome</keyword>
<protein>
    <submittedName>
        <fullName evidence="2">Autotransporter outer membrane beta-barrel domain-containing protein</fullName>
    </submittedName>
</protein>
<dbReference type="InterPro" id="IPR005546">
    <property type="entry name" value="Autotransporte_beta"/>
</dbReference>
<comment type="caution">
    <text evidence="2">The sequence shown here is derived from an EMBL/GenBank/DDBJ whole genome shotgun (WGS) entry which is preliminary data.</text>
</comment>
<dbReference type="InterPro" id="IPR036709">
    <property type="entry name" value="Autotransporte_beta_dom_sf"/>
</dbReference>
<dbReference type="Gene3D" id="2.40.128.130">
    <property type="entry name" value="Autotransporter beta-domain"/>
    <property type="match status" value="1"/>
</dbReference>
<accession>A0A7Y4GXL5</accession>
<feature type="domain" description="Autotransporter" evidence="1">
    <location>
        <begin position="35"/>
        <end position="133"/>
    </location>
</feature>
<evidence type="ECO:0000313" key="3">
    <source>
        <dbReference type="Proteomes" id="UP000544122"/>
    </source>
</evidence>
<organism evidence="2 3">
    <name type="scientific">Bradyrhizobium australiense</name>
    <dbReference type="NCBI Taxonomy" id="2721161"/>
    <lineage>
        <taxon>Bacteria</taxon>
        <taxon>Pseudomonadati</taxon>
        <taxon>Pseudomonadota</taxon>
        <taxon>Alphaproteobacteria</taxon>
        <taxon>Hyphomicrobiales</taxon>
        <taxon>Nitrobacteraceae</taxon>
        <taxon>Bradyrhizobium</taxon>
    </lineage>
</organism>
<sequence>MTIRRKVVPFQRTPDSPFFGVDRCERRGRPSGDVAARVWGVVCGVEYKVGPNTPIGFVLAGDSTNDSLAKMLGSGSADLFQAGAFGRRTMRLAVVLGYDVISNRMLAGFDPLQVRVKAETFAARFEGGYRFATPGRGHDTLRGGAGGQL</sequence>
<gene>
    <name evidence="2" type="ORF">HCN58_28995</name>
</gene>
<name>A0A7Y4GXL5_9BRAD</name>
<dbReference type="AlphaFoldDB" id="A0A7Y4GXL5"/>
<dbReference type="EMBL" id="JAAVLX010000010">
    <property type="protein sequence ID" value="NOJ43552.1"/>
    <property type="molecule type" value="Genomic_DNA"/>
</dbReference>
<dbReference type="Proteomes" id="UP000544122">
    <property type="component" value="Unassembled WGS sequence"/>
</dbReference>